<dbReference type="GO" id="GO:0016757">
    <property type="term" value="F:glycosyltransferase activity"/>
    <property type="evidence" value="ECO:0007669"/>
    <property type="project" value="UniProtKB-KW"/>
</dbReference>
<dbReference type="Proteomes" id="UP000245202">
    <property type="component" value="Unassembled WGS sequence"/>
</dbReference>
<dbReference type="EMBL" id="BDQX01000423">
    <property type="protein sequence ID" value="GBG11622.1"/>
    <property type="molecule type" value="Genomic_DNA"/>
</dbReference>
<organism evidence="4 5">
    <name type="scientific">Paenibacillus agaridevorans</name>
    <dbReference type="NCBI Taxonomy" id="171404"/>
    <lineage>
        <taxon>Bacteria</taxon>
        <taxon>Bacillati</taxon>
        <taxon>Bacillota</taxon>
        <taxon>Bacilli</taxon>
        <taxon>Bacillales</taxon>
        <taxon>Paenibacillaceae</taxon>
        <taxon>Paenibacillus</taxon>
    </lineage>
</organism>
<feature type="domain" description="Glycosyltransferase subfamily 4-like N-terminal" evidence="3">
    <location>
        <begin position="30"/>
        <end position="172"/>
    </location>
</feature>
<evidence type="ECO:0000313" key="5">
    <source>
        <dbReference type="Proteomes" id="UP000245202"/>
    </source>
</evidence>
<dbReference type="InterPro" id="IPR028098">
    <property type="entry name" value="Glyco_trans_4-like_N"/>
</dbReference>
<protein>
    <submittedName>
        <fullName evidence="4">Putative LPS N-acetylglucosaminyltransferase</fullName>
    </submittedName>
</protein>
<dbReference type="Pfam" id="PF13439">
    <property type="entry name" value="Glyco_transf_4"/>
    <property type="match status" value="1"/>
</dbReference>
<evidence type="ECO:0000313" key="4">
    <source>
        <dbReference type="EMBL" id="GBG11622.1"/>
    </source>
</evidence>
<dbReference type="InterPro" id="IPR001296">
    <property type="entry name" value="Glyco_trans_1"/>
</dbReference>
<proteinExistence type="predicted"/>
<dbReference type="RefSeq" id="WP_108995883.1">
    <property type="nucleotide sequence ID" value="NZ_BDQX01000423.1"/>
</dbReference>
<dbReference type="SUPFAM" id="SSF53756">
    <property type="entry name" value="UDP-Glycosyltransferase/glycogen phosphorylase"/>
    <property type="match status" value="1"/>
</dbReference>
<name>A0A2R5EY36_9BACL</name>
<dbReference type="Gene3D" id="3.40.50.2000">
    <property type="entry name" value="Glycogen Phosphorylase B"/>
    <property type="match status" value="2"/>
</dbReference>
<evidence type="ECO:0000256" key="1">
    <source>
        <dbReference type="SAM" id="MobiDB-lite"/>
    </source>
</evidence>
<keyword evidence="5" id="KW-1185">Reference proteome</keyword>
<keyword evidence="4" id="KW-0328">Glycosyltransferase</keyword>
<dbReference type="PANTHER" id="PTHR12526">
    <property type="entry name" value="GLYCOSYLTRANSFERASE"/>
    <property type="match status" value="1"/>
</dbReference>
<feature type="region of interest" description="Disordered" evidence="1">
    <location>
        <begin position="388"/>
        <end position="444"/>
    </location>
</feature>
<dbReference type="CDD" id="cd03801">
    <property type="entry name" value="GT4_PimA-like"/>
    <property type="match status" value="1"/>
</dbReference>
<accession>A0A2R5EY36</accession>
<feature type="compositionally biased region" description="Acidic residues" evidence="1">
    <location>
        <begin position="428"/>
        <end position="444"/>
    </location>
</feature>
<dbReference type="AlphaFoldDB" id="A0A2R5EY36"/>
<comment type="caution">
    <text evidence="4">The sequence shown here is derived from an EMBL/GenBank/DDBJ whole genome shotgun (WGS) entry which is preliminary data.</text>
</comment>
<evidence type="ECO:0000259" key="2">
    <source>
        <dbReference type="Pfam" id="PF00534"/>
    </source>
</evidence>
<evidence type="ECO:0000259" key="3">
    <source>
        <dbReference type="Pfam" id="PF13439"/>
    </source>
</evidence>
<feature type="domain" description="Glycosyl transferase family 1" evidence="2">
    <location>
        <begin position="185"/>
        <end position="358"/>
    </location>
</feature>
<sequence>MNILMICTEKLPVPNIRGGAIQTYIGGAVGLLKAQHNITIIGRDDPELASDERVDGVRYLRFESNGALETYMSNMIPYLAAAGTSYDLVHIFNRPRLVMPISKIMPNARIVLSMHNDMFNPHKLAKEEGDAVVERVDTIITISNYIGAAICKDYPQAESKIRTIYSGVDLGRFAPWKQSRAALRDREDIRAQHGLGNKKVILFVGRLSRNKGPHVLVRAMSQVKHSDAVLVIVGAAWYSDDRISDYIAYLRAMAETSPLPVMTTGYVQASDVHKWFCAADMFVCTSIWEEPLARVHYEAMAAGLPLITTARGGNPEIIRGNNGVIVQNPEDPAEYATKINAMLSNLGESRQMGLNGRKLTEDNFTWSHVAGNILEVWNTPRQAPVELVTEGSDSAGEQEALEAGQQGAPEAGEQGAPEVGEQGAPDSGEADDMDGVDPTSDESL</sequence>
<dbReference type="PANTHER" id="PTHR12526:SF638">
    <property type="entry name" value="SPORE COAT PROTEIN SA"/>
    <property type="match status" value="1"/>
</dbReference>
<keyword evidence="4" id="KW-0808">Transferase</keyword>
<reference evidence="4 5" key="1">
    <citation type="submission" date="2017-08" db="EMBL/GenBank/DDBJ databases">
        <title>Substantial Increase in Enzyme Production by Combined Drug-Resistance Mutations in Paenibacillus agaridevorans.</title>
        <authorList>
            <person name="Tanaka Y."/>
            <person name="Funane K."/>
            <person name="Hosaka T."/>
            <person name="Shiwa Y."/>
            <person name="Fujita N."/>
            <person name="Miyazaki T."/>
            <person name="Yoshikawa H."/>
            <person name="Murakami K."/>
            <person name="Kasahara K."/>
            <person name="Inaoka T."/>
            <person name="Hiraga Y."/>
            <person name="Ochi K."/>
        </authorList>
    </citation>
    <scope>NUCLEOTIDE SEQUENCE [LARGE SCALE GENOMIC DNA]</scope>
    <source>
        <strain evidence="4 5">T-3040</strain>
    </source>
</reference>
<gene>
    <name evidence="4" type="ORF">PAT3040_06453</name>
</gene>
<dbReference type="Pfam" id="PF00534">
    <property type="entry name" value="Glycos_transf_1"/>
    <property type="match status" value="1"/>
</dbReference>
<feature type="compositionally biased region" description="Low complexity" evidence="1">
    <location>
        <begin position="395"/>
        <end position="424"/>
    </location>
</feature>